<comment type="similarity">
    <text evidence="3">Belongs to the peptidase M1 family.</text>
</comment>
<dbReference type="EMBL" id="OV725080">
    <property type="protein sequence ID" value="CAH1398487.1"/>
    <property type="molecule type" value="Genomic_DNA"/>
</dbReference>
<evidence type="ECO:0000313" key="24">
    <source>
        <dbReference type="EMBL" id="CAH1398487.1"/>
    </source>
</evidence>
<evidence type="ECO:0000256" key="19">
    <source>
        <dbReference type="PIRSR" id="PIRSR634016-4"/>
    </source>
</evidence>
<evidence type="ECO:0000259" key="22">
    <source>
        <dbReference type="Pfam" id="PF11838"/>
    </source>
</evidence>
<feature type="binding site" evidence="18">
    <location>
        <position position="466"/>
    </location>
    <ligand>
        <name>Zn(2+)</name>
        <dbReference type="ChEBI" id="CHEBI:29105"/>
        <note>catalytic</note>
    </ligand>
</feature>
<dbReference type="Gene3D" id="1.25.50.20">
    <property type="match status" value="1"/>
</dbReference>
<dbReference type="Gene3D" id="1.10.390.10">
    <property type="entry name" value="Neutral Protease Domain 2"/>
    <property type="match status" value="1"/>
</dbReference>
<dbReference type="FunFam" id="1.25.50.20:FF:000005">
    <property type="entry name" value="Aminopeptidase N-like protein"/>
    <property type="match status" value="1"/>
</dbReference>
<dbReference type="OrthoDB" id="6750768at2759"/>
<keyword evidence="12 20" id="KW-1133">Transmembrane helix</keyword>
<sequence length="1011" mass="116347">MPHTSRPESIQLEHIDKGSPNGLLHAEVTALMDEKQSSSYQKGWKSVSLGDSQNGMHKRTVYEHNRVAMCSQKRALCVATVVLAILFIVSLIIAYAGPQTDCPCAGEKPTYLDEHGRINRTRNIIPVATNNELFPWNNVRLPAFARPLRYHINIHPNLTTLDVKGQVTIDFQVDKDTYFIVLNSQNLTITDKMIIADKKNHRLSIARLLEYPPRQQLYLEMKDKLRKRVNYTLVMRFTTRLSREMEGFYISSYKTKDGETRYLATTHFEPTYARSAFPCFDEPQFKARFKMSIFRDRFHISLFNMPIINTEDAGFYMGTGLLRDEFQESVEMSTYLVAFVVCDYQHIRAETARGVSVAVYSPPDLLKQARFALDTATAMMDHYERYFNVNYPLPKQDLIAIPDFGVGAMENWGLITYRETSILYEPEETSAASHQWVAVVVAHELAHQWFGNLVTMRWWNDLWLNEGFASFLEYLAVDKVMPGWNMMEQFVLDKTQPGLNLDALTNSHSISVTVQDPTEIEAIFDTISYSKGASLLYMMEKFLGQDTLKRGLNDYLNTHKFSNADTKDLWAVMSKHANHSIHVKNIMDTWTRQMGFPLIDIKRDGGSISASQTRFLLSPEARSPNSTVHSLPKSPYDYKWYVPLTYYTDISDEEMVWMNLTDVKFEIDPTASWFKANVNQSGFYRVNYDADMWKALIDTLKKNHTAMTPTDRASLIDDAFTLCRAGIVNITTVLELSLYLREEKEHVPWATALDHLQTWARFLSEAAPYRLFLEFISHILEPVATSLGWEDTGTHMEKLMRSNIFASAVLSGVQSTVTEATEKFREWMEKGTKIPPNLREAVYSAGIKYGGVKEWQFCWNKYNTSRIPSEKKLLLRILGVSSDPWILQRYLLATLDRDRIRPQDIKIVMASVSSNPEGQLLAWRHLKAHWKDLQTLFGNGTFTMGSLISSVTSHFSTQYDYDEVFDFFHHIDVGSGSRSLDQSLETILLNIHWVQKNEEPLYSWLSKYFNS</sequence>
<name>A0A9P0MQ11_NEZVI</name>
<dbReference type="SUPFAM" id="SSF55486">
    <property type="entry name" value="Metalloproteases ('zincins'), catalytic domain"/>
    <property type="match status" value="1"/>
</dbReference>
<dbReference type="Pfam" id="PF11838">
    <property type="entry name" value="ERAP1_C"/>
    <property type="match status" value="1"/>
</dbReference>
<evidence type="ECO:0000256" key="20">
    <source>
        <dbReference type="SAM" id="Phobius"/>
    </source>
</evidence>
<keyword evidence="11" id="KW-0735">Signal-anchor</keyword>
<accession>A0A9P0MQ11</accession>
<feature type="binding site" evidence="18">
    <location>
        <position position="443"/>
    </location>
    <ligand>
        <name>Zn(2+)</name>
        <dbReference type="ChEBI" id="CHEBI:29105"/>
        <note>catalytic</note>
    </ligand>
</feature>
<proteinExistence type="inferred from homology"/>
<dbReference type="GO" id="GO:0043171">
    <property type="term" value="P:peptide catabolic process"/>
    <property type="evidence" value="ECO:0007669"/>
    <property type="project" value="TreeGrafter"/>
</dbReference>
<feature type="site" description="Transition state stabilizer" evidence="19">
    <location>
        <position position="529"/>
    </location>
</feature>
<evidence type="ECO:0000259" key="21">
    <source>
        <dbReference type="Pfam" id="PF01433"/>
    </source>
</evidence>
<evidence type="ECO:0000256" key="4">
    <source>
        <dbReference type="ARBA" id="ARBA00022438"/>
    </source>
</evidence>
<dbReference type="SUPFAM" id="SSF63737">
    <property type="entry name" value="Leukotriene A4 hydrolase N-terminal domain"/>
    <property type="match status" value="1"/>
</dbReference>
<dbReference type="InterPro" id="IPR001930">
    <property type="entry name" value="Peptidase_M1"/>
</dbReference>
<dbReference type="GO" id="GO:0005615">
    <property type="term" value="C:extracellular space"/>
    <property type="evidence" value="ECO:0007669"/>
    <property type="project" value="TreeGrafter"/>
</dbReference>
<evidence type="ECO:0000256" key="17">
    <source>
        <dbReference type="PIRSR" id="PIRSR634016-1"/>
    </source>
</evidence>
<keyword evidence="4" id="KW-0031">Aminopeptidase</keyword>
<dbReference type="GO" id="GO:0070006">
    <property type="term" value="F:metalloaminopeptidase activity"/>
    <property type="evidence" value="ECO:0007669"/>
    <property type="project" value="TreeGrafter"/>
</dbReference>
<keyword evidence="5" id="KW-0336">GPI-anchor</keyword>
<keyword evidence="6" id="KW-0645">Protease</keyword>
<evidence type="ECO:0000256" key="5">
    <source>
        <dbReference type="ARBA" id="ARBA00022622"/>
    </source>
</evidence>
<dbReference type="AlphaFoldDB" id="A0A9P0MQ11"/>
<evidence type="ECO:0008006" key="26">
    <source>
        <dbReference type="Google" id="ProtNLM"/>
    </source>
</evidence>
<evidence type="ECO:0000256" key="15">
    <source>
        <dbReference type="ARBA" id="ARBA00023180"/>
    </source>
</evidence>
<dbReference type="PANTHER" id="PTHR11533:SF299">
    <property type="entry name" value="AMINOPEPTIDASE"/>
    <property type="match status" value="1"/>
</dbReference>
<dbReference type="GO" id="GO:0042277">
    <property type="term" value="F:peptide binding"/>
    <property type="evidence" value="ECO:0007669"/>
    <property type="project" value="TreeGrafter"/>
</dbReference>
<comment type="subcellular location">
    <subcellularLocation>
        <location evidence="2">Cell membrane</location>
        <topology evidence="2">Lipid-anchor</topology>
        <topology evidence="2">GPI-anchor</topology>
    </subcellularLocation>
    <subcellularLocation>
        <location evidence="1">Membrane</location>
        <topology evidence="1">Single-pass type II membrane protein</topology>
    </subcellularLocation>
</comment>
<feature type="domain" description="ERAP1-like C-terminal" evidence="22">
    <location>
        <begin position="673"/>
        <end position="987"/>
    </location>
</feature>
<feature type="domain" description="Aminopeptidase N-like N-terminal" evidence="23">
    <location>
        <begin position="147"/>
        <end position="336"/>
    </location>
</feature>
<dbReference type="GO" id="GO:0005886">
    <property type="term" value="C:plasma membrane"/>
    <property type="evidence" value="ECO:0007669"/>
    <property type="project" value="UniProtKB-SubCell"/>
</dbReference>
<keyword evidence="7 20" id="KW-0812">Transmembrane</keyword>
<dbReference type="CDD" id="cd09601">
    <property type="entry name" value="M1_APN-Q_like"/>
    <property type="match status" value="1"/>
</dbReference>
<dbReference type="GO" id="GO:0008270">
    <property type="term" value="F:zinc ion binding"/>
    <property type="evidence" value="ECO:0007669"/>
    <property type="project" value="InterPro"/>
</dbReference>
<dbReference type="InterPro" id="IPR050344">
    <property type="entry name" value="Peptidase_M1_aminopeptidases"/>
</dbReference>
<evidence type="ECO:0000256" key="12">
    <source>
        <dbReference type="ARBA" id="ARBA00022989"/>
    </source>
</evidence>
<evidence type="ECO:0000256" key="16">
    <source>
        <dbReference type="ARBA" id="ARBA00023288"/>
    </source>
</evidence>
<evidence type="ECO:0000256" key="18">
    <source>
        <dbReference type="PIRSR" id="PIRSR634016-3"/>
    </source>
</evidence>
<dbReference type="FunFam" id="2.60.40.1730:FF:000001">
    <property type="entry name" value="Leucyl-cystinyl aminopeptidase"/>
    <property type="match status" value="1"/>
</dbReference>
<organism evidence="24 25">
    <name type="scientific">Nezara viridula</name>
    <name type="common">Southern green stink bug</name>
    <name type="synonym">Cimex viridulus</name>
    <dbReference type="NCBI Taxonomy" id="85310"/>
    <lineage>
        <taxon>Eukaryota</taxon>
        <taxon>Metazoa</taxon>
        <taxon>Ecdysozoa</taxon>
        <taxon>Arthropoda</taxon>
        <taxon>Hexapoda</taxon>
        <taxon>Insecta</taxon>
        <taxon>Pterygota</taxon>
        <taxon>Neoptera</taxon>
        <taxon>Paraneoptera</taxon>
        <taxon>Hemiptera</taxon>
        <taxon>Heteroptera</taxon>
        <taxon>Panheteroptera</taxon>
        <taxon>Pentatomomorpha</taxon>
        <taxon>Pentatomoidea</taxon>
        <taxon>Pentatomidae</taxon>
        <taxon>Pentatominae</taxon>
        <taxon>Nezara</taxon>
    </lineage>
</organism>
<dbReference type="PRINTS" id="PR00756">
    <property type="entry name" value="ALADIPTASE"/>
</dbReference>
<dbReference type="GO" id="GO:0098552">
    <property type="term" value="C:side of membrane"/>
    <property type="evidence" value="ECO:0007669"/>
    <property type="project" value="UniProtKB-KW"/>
</dbReference>
<protein>
    <recommendedName>
        <fullName evidence="26">Aminopeptidase</fullName>
    </recommendedName>
</protein>
<reference evidence="24" key="1">
    <citation type="submission" date="2022-01" db="EMBL/GenBank/DDBJ databases">
        <authorList>
            <person name="King R."/>
        </authorList>
    </citation>
    <scope>NUCLEOTIDE SEQUENCE</scope>
</reference>
<evidence type="ECO:0000256" key="1">
    <source>
        <dbReference type="ARBA" id="ARBA00004606"/>
    </source>
</evidence>
<evidence type="ECO:0000256" key="14">
    <source>
        <dbReference type="ARBA" id="ARBA00023136"/>
    </source>
</evidence>
<evidence type="ECO:0000256" key="10">
    <source>
        <dbReference type="ARBA" id="ARBA00022833"/>
    </source>
</evidence>
<evidence type="ECO:0000256" key="9">
    <source>
        <dbReference type="ARBA" id="ARBA00022801"/>
    </source>
</evidence>
<dbReference type="PANTHER" id="PTHR11533">
    <property type="entry name" value="PROTEASE M1 ZINC METALLOPROTEASE"/>
    <property type="match status" value="1"/>
</dbReference>
<feature type="domain" description="Peptidase M1 membrane alanine aminopeptidase" evidence="21">
    <location>
        <begin position="371"/>
        <end position="590"/>
    </location>
</feature>
<evidence type="ECO:0000256" key="6">
    <source>
        <dbReference type="ARBA" id="ARBA00022670"/>
    </source>
</evidence>
<evidence type="ECO:0000256" key="8">
    <source>
        <dbReference type="ARBA" id="ARBA00022723"/>
    </source>
</evidence>
<dbReference type="InterPro" id="IPR042097">
    <property type="entry name" value="Aminopeptidase_N-like_N_sf"/>
</dbReference>
<dbReference type="Gene3D" id="2.60.40.1910">
    <property type="match status" value="1"/>
</dbReference>
<evidence type="ECO:0000259" key="23">
    <source>
        <dbReference type="Pfam" id="PF17900"/>
    </source>
</evidence>
<dbReference type="Pfam" id="PF01433">
    <property type="entry name" value="Peptidase_M1"/>
    <property type="match status" value="1"/>
</dbReference>
<dbReference type="Gene3D" id="2.60.40.1730">
    <property type="entry name" value="tricorn interacting facor f3 domain"/>
    <property type="match status" value="1"/>
</dbReference>
<evidence type="ECO:0000256" key="7">
    <source>
        <dbReference type="ARBA" id="ARBA00022692"/>
    </source>
</evidence>
<dbReference type="InterPro" id="IPR024571">
    <property type="entry name" value="ERAP1-like_C_dom"/>
</dbReference>
<evidence type="ECO:0000256" key="11">
    <source>
        <dbReference type="ARBA" id="ARBA00022968"/>
    </source>
</evidence>
<keyword evidence="16" id="KW-0449">Lipoprotein</keyword>
<keyword evidence="14 20" id="KW-0472">Membrane</keyword>
<dbReference type="InterPro" id="IPR014782">
    <property type="entry name" value="Peptidase_M1_dom"/>
</dbReference>
<keyword evidence="25" id="KW-1185">Reference proteome</keyword>
<keyword evidence="8 18" id="KW-0479">Metal-binding</keyword>
<evidence type="ECO:0000256" key="3">
    <source>
        <dbReference type="ARBA" id="ARBA00010136"/>
    </source>
</evidence>
<keyword evidence="13" id="KW-0482">Metalloprotease</keyword>
<dbReference type="InterPro" id="IPR027268">
    <property type="entry name" value="Peptidase_M4/M1_CTD_sf"/>
</dbReference>
<comment type="cofactor">
    <cofactor evidence="18">
        <name>Zn(2+)</name>
        <dbReference type="ChEBI" id="CHEBI:29105"/>
    </cofactor>
    <text evidence="18">Binds 1 zinc ion per subunit.</text>
</comment>
<keyword evidence="9" id="KW-0378">Hydrolase</keyword>
<dbReference type="GO" id="GO:0006508">
    <property type="term" value="P:proteolysis"/>
    <property type="evidence" value="ECO:0007669"/>
    <property type="project" value="UniProtKB-KW"/>
</dbReference>
<dbReference type="Proteomes" id="UP001152798">
    <property type="component" value="Chromosome 4"/>
</dbReference>
<dbReference type="GO" id="GO:0005737">
    <property type="term" value="C:cytoplasm"/>
    <property type="evidence" value="ECO:0007669"/>
    <property type="project" value="TreeGrafter"/>
</dbReference>
<feature type="binding site" evidence="18">
    <location>
        <position position="447"/>
    </location>
    <ligand>
        <name>Zn(2+)</name>
        <dbReference type="ChEBI" id="CHEBI:29105"/>
        <note>catalytic</note>
    </ligand>
</feature>
<dbReference type="FunFam" id="2.60.40.1910:FF:000003">
    <property type="entry name" value="Aminopeptidase"/>
    <property type="match status" value="1"/>
</dbReference>
<dbReference type="Pfam" id="PF17900">
    <property type="entry name" value="Peptidase_M1_N"/>
    <property type="match status" value="1"/>
</dbReference>
<keyword evidence="10 18" id="KW-0862">Zinc</keyword>
<dbReference type="FunFam" id="1.10.390.10:FF:000006">
    <property type="entry name" value="Puromycin-sensitive aminopeptidase"/>
    <property type="match status" value="1"/>
</dbReference>
<evidence type="ECO:0000256" key="2">
    <source>
        <dbReference type="ARBA" id="ARBA00004609"/>
    </source>
</evidence>
<dbReference type="InterPro" id="IPR045357">
    <property type="entry name" value="Aminopeptidase_N-like_N"/>
</dbReference>
<dbReference type="InterPro" id="IPR034016">
    <property type="entry name" value="M1_APN-typ"/>
</dbReference>
<gene>
    <name evidence="24" type="ORF">NEZAVI_LOCUS8124</name>
</gene>
<evidence type="ECO:0000256" key="13">
    <source>
        <dbReference type="ARBA" id="ARBA00023049"/>
    </source>
</evidence>
<evidence type="ECO:0000313" key="25">
    <source>
        <dbReference type="Proteomes" id="UP001152798"/>
    </source>
</evidence>
<feature type="active site" description="Proton acceptor" evidence="17">
    <location>
        <position position="444"/>
    </location>
</feature>
<feature type="transmembrane region" description="Helical" evidence="20">
    <location>
        <begin position="75"/>
        <end position="96"/>
    </location>
</feature>
<keyword evidence="15" id="KW-0325">Glycoprotein</keyword>